<organism evidence="2 3">
    <name type="scientific">Oculimacula yallundae</name>
    <dbReference type="NCBI Taxonomy" id="86028"/>
    <lineage>
        <taxon>Eukaryota</taxon>
        <taxon>Fungi</taxon>
        <taxon>Dikarya</taxon>
        <taxon>Ascomycota</taxon>
        <taxon>Pezizomycotina</taxon>
        <taxon>Leotiomycetes</taxon>
        <taxon>Helotiales</taxon>
        <taxon>Ploettnerulaceae</taxon>
        <taxon>Oculimacula</taxon>
    </lineage>
</organism>
<sequence>MKLHILVVATFTALITWAIALPTTGSEPATWNQIGENSLGPVYSNVSPPKRNTGTWFRIGVNKNGPVYSNIAPQKRDTDTWFEVGSNENGPIYSNVALTVSKLADSPINPTIVKYNTWLLKQHSKELSTRDEGMIEKRLTVEQGIAAIVVCMTSCALRLAPATGINDNIPNRARYCFDECLLEVGFSQLLKDGYLRRYGNMAFP</sequence>
<accession>A0ABR4C227</accession>
<dbReference type="EMBL" id="JAZHXI010000014">
    <property type="protein sequence ID" value="KAL2063959.1"/>
    <property type="molecule type" value="Genomic_DNA"/>
</dbReference>
<keyword evidence="1" id="KW-0732">Signal</keyword>
<keyword evidence="3" id="KW-1185">Reference proteome</keyword>
<name>A0ABR4C227_9HELO</name>
<feature type="signal peptide" evidence="1">
    <location>
        <begin position="1"/>
        <end position="20"/>
    </location>
</feature>
<dbReference type="Proteomes" id="UP001595075">
    <property type="component" value="Unassembled WGS sequence"/>
</dbReference>
<protein>
    <submittedName>
        <fullName evidence="2">Uncharacterized protein</fullName>
    </submittedName>
</protein>
<evidence type="ECO:0000313" key="2">
    <source>
        <dbReference type="EMBL" id="KAL2063959.1"/>
    </source>
</evidence>
<reference evidence="2 3" key="1">
    <citation type="journal article" date="2024" name="Commun. Biol.">
        <title>Comparative genomic analysis of thermophilic fungi reveals convergent evolutionary adaptations and gene losses.</title>
        <authorList>
            <person name="Steindorff A.S."/>
            <person name="Aguilar-Pontes M.V."/>
            <person name="Robinson A.J."/>
            <person name="Andreopoulos B."/>
            <person name="LaButti K."/>
            <person name="Kuo A."/>
            <person name="Mondo S."/>
            <person name="Riley R."/>
            <person name="Otillar R."/>
            <person name="Haridas S."/>
            <person name="Lipzen A."/>
            <person name="Grimwood J."/>
            <person name="Schmutz J."/>
            <person name="Clum A."/>
            <person name="Reid I.D."/>
            <person name="Moisan M.C."/>
            <person name="Butler G."/>
            <person name="Nguyen T.T.M."/>
            <person name="Dewar K."/>
            <person name="Conant G."/>
            <person name="Drula E."/>
            <person name="Henrissat B."/>
            <person name="Hansel C."/>
            <person name="Singer S."/>
            <person name="Hutchinson M.I."/>
            <person name="de Vries R.P."/>
            <person name="Natvig D.O."/>
            <person name="Powell A.J."/>
            <person name="Tsang A."/>
            <person name="Grigoriev I.V."/>
        </authorList>
    </citation>
    <scope>NUCLEOTIDE SEQUENCE [LARGE SCALE GENOMIC DNA]</scope>
    <source>
        <strain evidence="2 3">CBS 494.80</strain>
    </source>
</reference>
<gene>
    <name evidence="2" type="ORF">VTL71DRAFT_4453</name>
</gene>
<proteinExistence type="predicted"/>
<feature type="chain" id="PRO_5045359701" evidence="1">
    <location>
        <begin position="21"/>
        <end position="204"/>
    </location>
</feature>
<comment type="caution">
    <text evidence="2">The sequence shown here is derived from an EMBL/GenBank/DDBJ whole genome shotgun (WGS) entry which is preliminary data.</text>
</comment>
<evidence type="ECO:0000256" key="1">
    <source>
        <dbReference type="SAM" id="SignalP"/>
    </source>
</evidence>
<evidence type="ECO:0000313" key="3">
    <source>
        <dbReference type="Proteomes" id="UP001595075"/>
    </source>
</evidence>